<dbReference type="Pfam" id="PF20400">
    <property type="entry name" value="BAR_4"/>
    <property type="match status" value="1"/>
</dbReference>
<dbReference type="STRING" id="1230905.A0A1G4JKT5"/>
<dbReference type="FunFam" id="1.20.1270.60:FF:000078">
    <property type="entry name" value="Slm1p"/>
    <property type="match status" value="1"/>
</dbReference>
<dbReference type="Proteomes" id="UP000191024">
    <property type="component" value="Chromosome E"/>
</dbReference>
<dbReference type="SMART" id="SM00233">
    <property type="entry name" value="PH"/>
    <property type="match status" value="1"/>
</dbReference>
<dbReference type="CDD" id="cd13311">
    <property type="entry name" value="PH_Slm1"/>
    <property type="match status" value="1"/>
</dbReference>
<dbReference type="SUPFAM" id="SSF50729">
    <property type="entry name" value="PH domain-like"/>
    <property type="match status" value="1"/>
</dbReference>
<keyword evidence="2" id="KW-0597">Phosphoprotein</keyword>
<accession>A0A1G4JKT5</accession>
<feature type="compositionally biased region" description="Polar residues" evidence="4">
    <location>
        <begin position="591"/>
        <end position="617"/>
    </location>
</feature>
<feature type="region of interest" description="Disordered" evidence="4">
    <location>
        <begin position="569"/>
        <end position="625"/>
    </location>
</feature>
<dbReference type="InterPro" id="IPR011993">
    <property type="entry name" value="PH-like_dom_sf"/>
</dbReference>
<evidence type="ECO:0000259" key="5">
    <source>
        <dbReference type="PROSITE" id="PS50003"/>
    </source>
</evidence>
<name>A0A1G4JKT5_9SACH</name>
<dbReference type="GO" id="GO:0051017">
    <property type="term" value="P:actin filament bundle assembly"/>
    <property type="evidence" value="ECO:0007669"/>
    <property type="project" value="UniProtKB-ARBA"/>
</dbReference>
<reference evidence="6 7" key="1">
    <citation type="submission" date="2016-03" db="EMBL/GenBank/DDBJ databases">
        <authorList>
            <person name="Devillers H."/>
        </authorList>
    </citation>
    <scope>NUCLEOTIDE SEQUENCE [LARGE SCALE GENOMIC DNA]</scope>
    <source>
        <strain evidence="6">CBS 11717</strain>
    </source>
</reference>
<dbReference type="AlphaFoldDB" id="A0A1G4JKT5"/>
<dbReference type="Pfam" id="PF20399">
    <property type="entry name" value="PH_20"/>
    <property type="match status" value="1"/>
</dbReference>
<dbReference type="EMBL" id="LT598465">
    <property type="protein sequence ID" value="SCU90994.1"/>
    <property type="molecule type" value="Genomic_DNA"/>
</dbReference>
<dbReference type="GO" id="GO:0072659">
    <property type="term" value="P:protein localization to plasma membrane"/>
    <property type="evidence" value="ECO:0007669"/>
    <property type="project" value="UniProtKB-ARBA"/>
</dbReference>
<dbReference type="InterPro" id="IPR046869">
    <property type="entry name" value="SLM1/RGC1-like_PH"/>
</dbReference>
<gene>
    <name evidence="6" type="ORF">LAMI_0E04346G</name>
</gene>
<dbReference type="PANTHER" id="PTHR31941:SF16">
    <property type="entry name" value="PHOSPHATIDYLINOSITOL 4,5-BISPHOSPHATE-BINDING PROTEIN SLM1-RELATED"/>
    <property type="match status" value="1"/>
</dbReference>
<feature type="compositionally biased region" description="Low complexity" evidence="4">
    <location>
        <begin position="109"/>
        <end position="119"/>
    </location>
</feature>
<feature type="compositionally biased region" description="Low complexity" evidence="4">
    <location>
        <begin position="126"/>
        <end position="146"/>
    </location>
</feature>
<evidence type="ECO:0000313" key="7">
    <source>
        <dbReference type="Proteomes" id="UP000191024"/>
    </source>
</evidence>
<feature type="compositionally biased region" description="Polar residues" evidence="4">
    <location>
        <begin position="42"/>
        <end position="51"/>
    </location>
</feature>
<dbReference type="GO" id="GO:0001558">
    <property type="term" value="P:regulation of cell growth"/>
    <property type="evidence" value="ECO:0007669"/>
    <property type="project" value="UniProtKB-ARBA"/>
</dbReference>
<evidence type="ECO:0000313" key="6">
    <source>
        <dbReference type="EMBL" id="SCU90994.1"/>
    </source>
</evidence>
<feature type="domain" description="PH" evidence="5">
    <location>
        <begin position="442"/>
        <end position="547"/>
    </location>
</feature>
<dbReference type="Gene3D" id="2.30.29.30">
    <property type="entry name" value="Pleckstrin-homology domain (PH domain)/Phosphotyrosine-binding domain (PTB)"/>
    <property type="match status" value="1"/>
</dbReference>
<proteinExistence type="predicted"/>
<feature type="region of interest" description="Disordered" evidence="4">
    <location>
        <begin position="1"/>
        <end position="85"/>
    </location>
</feature>
<dbReference type="Gene3D" id="1.20.1270.60">
    <property type="entry name" value="Arfaptin homology (AH) domain/BAR domain"/>
    <property type="match status" value="1"/>
</dbReference>
<dbReference type="GO" id="GO:0030950">
    <property type="term" value="P:establishment or maintenance of actin cytoskeleton polarity"/>
    <property type="evidence" value="ECO:0007669"/>
    <property type="project" value="UniProtKB-ARBA"/>
</dbReference>
<sequence>MSRYNSVGSRNQAGFKMSQPGSFSGQNLDPGQSSLKSEDEQNGYNQATNNLGLDGRNGSVQTPYPADNISMAEMNSGSSTAGRGIGVHSTAVSHNAKVLETLFQHQKSHASSLTSASTANRPRLSQQWARHQQQTPQQQQKLQQNQDPRSALVTLIPTSANPTEMLAQRFAAWRAVIKSILVYLSETVSIQDEIVRQQVRLARAVNFPFFATENQHLPSTPEEKAIQRFFLPLGSGSVQDLPSILTQYHSQLAGSASRMSKELANDVIPRLEELRRDLLVKIKEIKTLHSDFKNSCAKELHQTKSDMKQFQEAIESSKFGSMKNDPYLFKIVLDKQIKKQLTEENFLHEAFNNLQGSGQELEKVVVMEIQNALTIYARLLGQNAQVVFDVLISKLDLGFFNKSPTFEWDSFISNDENFISPTLPMRHARDIKYKHQNDTMIYEVKSGILERRSKFLKSYSRGYYVLTSNFLHEFKSADRRKDLIPVMSLALSDCSVAEHSKKGSSEHKFILHAKQNGIIHRGHNWVFRAESHESMMSWFSDLKALTSTSNPNEKSKFVIQKLNLTSDGKQRRISSLTQQESISENQKDRTPTSGAPQGPMSTPNLDVHTNTNTSVSIPETDYGGIPVVQPPRASLDGGQRVYNGNIYIETAGGKMQYPKTKT</sequence>
<dbReference type="GO" id="GO:0016197">
    <property type="term" value="P:endosomal transport"/>
    <property type="evidence" value="ECO:0007669"/>
    <property type="project" value="UniProtKB-ARBA"/>
</dbReference>
<dbReference type="PANTHER" id="PTHR31941">
    <property type="entry name" value="CYTOSKELETAL SIGNALING PROTEIN SLM1"/>
    <property type="match status" value="1"/>
</dbReference>
<dbReference type="InterPro" id="IPR043453">
    <property type="entry name" value="Slm1_PH"/>
</dbReference>
<organism evidence="6 7">
    <name type="scientific">Lachancea mirantina</name>
    <dbReference type="NCBI Taxonomy" id="1230905"/>
    <lineage>
        <taxon>Eukaryota</taxon>
        <taxon>Fungi</taxon>
        <taxon>Dikarya</taxon>
        <taxon>Ascomycota</taxon>
        <taxon>Saccharomycotina</taxon>
        <taxon>Saccharomycetes</taxon>
        <taxon>Saccharomycetales</taxon>
        <taxon>Saccharomycetaceae</taxon>
        <taxon>Lachancea</taxon>
    </lineage>
</organism>
<dbReference type="FunFam" id="2.30.29.30:FF:000328">
    <property type="entry name" value="Phosphatidylinositol 4,5-bisphosphate-binding protein SLM1"/>
    <property type="match status" value="1"/>
</dbReference>
<comment type="subunit">
    <text evidence="3">Heterodimer of SLM1-SLM2. Binds phosphatidylinositol 4,5-bisphosphate, which is required for function. Interacts with the TORC2 subunits AVO2, BIT61 and TOR2. Interacts with the calcineurin catalytic subunits CNA1 and CNA2.</text>
</comment>
<dbReference type="GO" id="GO:0035091">
    <property type="term" value="F:phosphatidylinositol binding"/>
    <property type="evidence" value="ECO:0007669"/>
    <property type="project" value="UniProtKB-ARBA"/>
</dbReference>
<dbReference type="InterPro" id="IPR027267">
    <property type="entry name" value="AH/BAR_dom_sf"/>
</dbReference>
<dbReference type="OrthoDB" id="5598057at2759"/>
<evidence type="ECO:0000256" key="3">
    <source>
        <dbReference type="ARBA" id="ARBA00064463"/>
    </source>
</evidence>
<dbReference type="InterPro" id="IPR001849">
    <property type="entry name" value="PH_domain"/>
</dbReference>
<dbReference type="GO" id="GO:0070941">
    <property type="term" value="P:eisosome assembly"/>
    <property type="evidence" value="ECO:0007669"/>
    <property type="project" value="UniProtKB-ARBA"/>
</dbReference>
<dbReference type="InterPro" id="IPR046868">
    <property type="entry name" value="BAR_4"/>
</dbReference>
<dbReference type="GO" id="GO:0005886">
    <property type="term" value="C:plasma membrane"/>
    <property type="evidence" value="ECO:0007669"/>
    <property type="project" value="UniProtKB-SubCell"/>
</dbReference>
<keyword evidence="7" id="KW-1185">Reference proteome</keyword>
<dbReference type="PROSITE" id="PS50003">
    <property type="entry name" value="PH_DOMAIN"/>
    <property type="match status" value="1"/>
</dbReference>
<dbReference type="GO" id="GO:0031929">
    <property type="term" value="P:TOR signaling"/>
    <property type="evidence" value="ECO:0007669"/>
    <property type="project" value="UniProtKB-ARBA"/>
</dbReference>
<protein>
    <submittedName>
        <fullName evidence="6">LAMI_0E04346g1_1</fullName>
    </submittedName>
</protein>
<evidence type="ECO:0000256" key="1">
    <source>
        <dbReference type="ARBA" id="ARBA00004413"/>
    </source>
</evidence>
<feature type="compositionally biased region" description="Polar residues" evidence="4">
    <location>
        <begin position="1"/>
        <end position="12"/>
    </location>
</feature>
<feature type="region of interest" description="Disordered" evidence="4">
    <location>
        <begin position="109"/>
        <end position="148"/>
    </location>
</feature>
<feature type="compositionally biased region" description="Polar residues" evidence="4">
    <location>
        <begin position="569"/>
        <end position="584"/>
    </location>
</feature>
<comment type="subcellular location">
    <subcellularLocation>
        <location evidence="1">Cell membrane</location>
        <topology evidence="1">Peripheral membrane protein</topology>
        <orientation evidence="1">Cytoplasmic side</orientation>
    </subcellularLocation>
</comment>
<feature type="compositionally biased region" description="Polar residues" evidence="4">
    <location>
        <begin position="19"/>
        <end position="35"/>
    </location>
</feature>
<evidence type="ECO:0000256" key="4">
    <source>
        <dbReference type="SAM" id="MobiDB-lite"/>
    </source>
</evidence>
<evidence type="ECO:0000256" key="2">
    <source>
        <dbReference type="ARBA" id="ARBA00022553"/>
    </source>
</evidence>